<evidence type="ECO:0000256" key="2">
    <source>
        <dbReference type="SAM" id="SignalP"/>
    </source>
</evidence>
<feature type="compositionally biased region" description="Basic and acidic residues" evidence="1">
    <location>
        <begin position="80"/>
        <end position="90"/>
    </location>
</feature>
<name>A0A9W6KX44_9PSEU</name>
<evidence type="ECO:0000256" key="1">
    <source>
        <dbReference type="SAM" id="MobiDB-lite"/>
    </source>
</evidence>
<keyword evidence="4" id="KW-1185">Reference proteome</keyword>
<feature type="signal peptide" evidence="2">
    <location>
        <begin position="1"/>
        <end position="26"/>
    </location>
</feature>
<evidence type="ECO:0008006" key="5">
    <source>
        <dbReference type="Google" id="ProtNLM"/>
    </source>
</evidence>
<sequence>MRTVVGRWRHTVLTLALMLIALVAHCASENHRSDEVLAPVLAVSSTAAATGVPTEYAESSDASATLGETSRLAIGQPGVADERRPEDRSSCPDGGTPLHEDSATPPPRVIGGMDAVMPATANPFWSDPRSPRSCASSAVPMAPGAASGTALCTELCVSRR</sequence>
<protein>
    <recommendedName>
        <fullName evidence="5">Secreted protein</fullName>
    </recommendedName>
</protein>
<organism evidence="3 4">
    <name type="scientific">Pseudonocardia halophobica</name>
    <dbReference type="NCBI Taxonomy" id="29401"/>
    <lineage>
        <taxon>Bacteria</taxon>
        <taxon>Bacillati</taxon>
        <taxon>Actinomycetota</taxon>
        <taxon>Actinomycetes</taxon>
        <taxon>Pseudonocardiales</taxon>
        <taxon>Pseudonocardiaceae</taxon>
        <taxon>Pseudonocardia</taxon>
    </lineage>
</organism>
<evidence type="ECO:0000313" key="4">
    <source>
        <dbReference type="Proteomes" id="UP001143463"/>
    </source>
</evidence>
<comment type="caution">
    <text evidence="3">The sequence shown here is derived from an EMBL/GenBank/DDBJ whole genome shotgun (WGS) entry which is preliminary data.</text>
</comment>
<proteinExistence type="predicted"/>
<evidence type="ECO:0000313" key="3">
    <source>
        <dbReference type="EMBL" id="GLL09308.1"/>
    </source>
</evidence>
<dbReference type="AlphaFoldDB" id="A0A9W6KX44"/>
<feature type="region of interest" description="Disordered" evidence="1">
    <location>
        <begin position="51"/>
        <end position="145"/>
    </location>
</feature>
<dbReference type="EMBL" id="BSFQ01000001">
    <property type="protein sequence ID" value="GLL09308.1"/>
    <property type="molecule type" value="Genomic_DNA"/>
</dbReference>
<keyword evidence="2" id="KW-0732">Signal</keyword>
<accession>A0A9W6KX44</accession>
<reference evidence="3" key="2">
    <citation type="submission" date="2023-01" db="EMBL/GenBank/DDBJ databases">
        <authorList>
            <person name="Sun Q."/>
            <person name="Evtushenko L."/>
        </authorList>
    </citation>
    <scope>NUCLEOTIDE SEQUENCE</scope>
    <source>
        <strain evidence="3">VKM Ac-1069</strain>
    </source>
</reference>
<dbReference type="Proteomes" id="UP001143463">
    <property type="component" value="Unassembled WGS sequence"/>
</dbReference>
<feature type="chain" id="PRO_5040969395" description="Secreted protein" evidence="2">
    <location>
        <begin position="27"/>
        <end position="160"/>
    </location>
</feature>
<reference evidence="3" key="1">
    <citation type="journal article" date="2014" name="Int. J. Syst. Evol. Microbiol.">
        <title>Complete genome sequence of Corynebacterium casei LMG S-19264T (=DSM 44701T), isolated from a smear-ripened cheese.</title>
        <authorList>
            <consortium name="US DOE Joint Genome Institute (JGI-PGF)"/>
            <person name="Walter F."/>
            <person name="Albersmeier A."/>
            <person name="Kalinowski J."/>
            <person name="Ruckert C."/>
        </authorList>
    </citation>
    <scope>NUCLEOTIDE SEQUENCE</scope>
    <source>
        <strain evidence="3">VKM Ac-1069</strain>
    </source>
</reference>
<gene>
    <name evidence="3" type="ORF">GCM10017577_04480</name>
</gene>